<dbReference type="InterPro" id="IPR016181">
    <property type="entry name" value="Acyl_CoA_acyltransferase"/>
</dbReference>
<organism evidence="2 3">
    <name type="scientific">Kushneria sinocarnis</name>
    <dbReference type="NCBI Taxonomy" id="595502"/>
    <lineage>
        <taxon>Bacteria</taxon>
        <taxon>Pseudomonadati</taxon>
        <taxon>Pseudomonadota</taxon>
        <taxon>Gammaproteobacteria</taxon>
        <taxon>Oceanospirillales</taxon>
        <taxon>Halomonadaceae</taxon>
        <taxon>Kushneria</taxon>
    </lineage>
</organism>
<dbReference type="GO" id="GO:1990189">
    <property type="term" value="F:protein N-terminal-serine acetyltransferase activity"/>
    <property type="evidence" value="ECO:0007669"/>
    <property type="project" value="TreeGrafter"/>
</dbReference>
<dbReference type="PANTHER" id="PTHR43441:SF3">
    <property type="entry name" value="ACETYLTRANSFERASE"/>
    <property type="match status" value="1"/>
</dbReference>
<evidence type="ECO:0000313" key="2">
    <source>
        <dbReference type="EMBL" id="RKQ95788.1"/>
    </source>
</evidence>
<name>A0A420WSZ5_9GAMM</name>
<dbReference type="SUPFAM" id="SSF55729">
    <property type="entry name" value="Acyl-CoA N-acyltransferases (Nat)"/>
    <property type="match status" value="1"/>
</dbReference>
<protein>
    <submittedName>
        <fullName evidence="2">RimJ/RimL family protein N-acetyltransferase</fullName>
    </submittedName>
</protein>
<dbReference type="RefSeq" id="WP_121174049.1">
    <property type="nucleotide sequence ID" value="NZ_RBIN01000011.1"/>
</dbReference>
<dbReference type="Pfam" id="PF13302">
    <property type="entry name" value="Acetyltransf_3"/>
    <property type="match status" value="1"/>
</dbReference>
<dbReference type="PANTHER" id="PTHR43441">
    <property type="entry name" value="RIBOSOMAL-PROTEIN-SERINE ACETYLTRANSFERASE"/>
    <property type="match status" value="1"/>
</dbReference>
<keyword evidence="2" id="KW-0808">Transferase</keyword>
<sequence length="188" mass="21298">MTDLPACLVTDRLTLLPISVDDAEALHAALFESMTVLMPWLAWASPESTLQERRDFCRQAECALHDRTGVTYALWLAGDQVPNRLAGVMDVQDIDWQVPAGTLGYWCHRAFQGQWLITEALQALSHALLVEYGFQRLALTCDERNLASCRVAERSGYRLEGIRRHDCRDHFGELRNTCCYARLRGDEG</sequence>
<dbReference type="AlphaFoldDB" id="A0A420WSZ5"/>
<dbReference type="Proteomes" id="UP000281975">
    <property type="component" value="Unassembled WGS sequence"/>
</dbReference>
<proteinExistence type="predicted"/>
<evidence type="ECO:0000313" key="3">
    <source>
        <dbReference type="Proteomes" id="UP000281975"/>
    </source>
</evidence>
<reference evidence="2 3" key="1">
    <citation type="submission" date="2018-10" db="EMBL/GenBank/DDBJ databases">
        <title>Genomic Encyclopedia of Type Strains, Phase IV (KMG-IV): sequencing the most valuable type-strain genomes for metagenomic binning, comparative biology and taxonomic classification.</title>
        <authorList>
            <person name="Goeker M."/>
        </authorList>
    </citation>
    <scope>NUCLEOTIDE SEQUENCE [LARGE SCALE GENOMIC DNA]</scope>
    <source>
        <strain evidence="2 3">DSM 23229</strain>
    </source>
</reference>
<gene>
    <name evidence="2" type="ORF">C7446_3167</name>
</gene>
<feature type="domain" description="N-acetyltransferase" evidence="1">
    <location>
        <begin position="13"/>
        <end position="178"/>
    </location>
</feature>
<evidence type="ECO:0000259" key="1">
    <source>
        <dbReference type="PROSITE" id="PS51186"/>
    </source>
</evidence>
<dbReference type="InterPro" id="IPR051908">
    <property type="entry name" value="Ribosomal_N-acetyltransferase"/>
</dbReference>
<comment type="caution">
    <text evidence="2">The sequence shown here is derived from an EMBL/GenBank/DDBJ whole genome shotgun (WGS) entry which is preliminary data.</text>
</comment>
<dbReference type="OrthoDB" id="5295305at2"/>
<keyword evidence="3" id="KW-1185">Reference proteome</keyword>
<dbReference type="GO" id="GO:0008999">
    <property type="term" value="F:protein-N-terminal-alanine acetyltransferase activity"/>
    <property type="evidence" value="ECO:0007669"/>
    <property type="project" value="TreeGrafter"/>
</dbReference>
<dbReference type="EMBL" id="RBIN01000011">
    <property type="protein sequence ID" value="RKQ95788.1"/>
    <property type="molecule type" value="Genomic_DNA"/>
</dbReference>
<accession>A0A420WSZ5</accession>
<dbReference type="InterPro" id="IPR000182">
    <property type="entry name" value="GNAT_dom"/>
</dbReference>
<dbReference type="PROSITE" id="PS51186">
    <property type="entry name" value="GNAT"/>
    <property type="match status" value="1"/>
</dbReference>
<dbReference type="GO" id="GO:0005737">
    <property type="term" value="C:cytoplasm"/>
    <property type="evidence" value="ECO:0007669"/>
    <property type="project" value="TreeGrafter"/>
</dbReference>
<dbReference type="Gene3D" id="3.40.630.30">
    <property type="match status" value="1"/>
</dbReference>